<evidence type="ECO:0000313" key="2">
    <source>
        <dbReference type="Proteomes" id="UP000623107"/>
    </source>
</evidence>
<proteinExistence type="predicted"/>
<reference evidence="1 2" key="2">
    <citation type="submission" date="2020-11" db="EMBL/GenBank/DDBJ databases">
        <title>Description of novel Gluconobacter species.</title>
        <authorList>
            <person name="Cleenwerck I."/>
            <person name="Cnockaert M."/>
            <person name="Borremans W."/>
            <person name="Wieme A.D."/>
            <person name="De Vuyst L."/>
            <person name="Vandamme P."/>
        </authorList>
    </citation>
    <scope>NUCLEOTIDE SEQUENCE [LARGE SCALE GENOMIC DNA]</scope>
    <source>
        <strain evidence="1 2">LMG 31484</strain>
    </source>
</reference>
<reference evidence="2" key="1">
    <citation type="submission" date="2020-04" db="EMBL/GenBank/DDBJ databases">
        <title>Description of novel Gluconacetobacter.</title>
        <authorList>
            <person name="Sombolestani A."/>
        </authorList>
    </citation>
    <scope>NUCLEOTIDE SEQUENCE [LARGE SCALE GENOMIC DNA]</scope>
    <source>
        <strain evidence="2">LMG 31484</strain>
    </source>
</reference>
<evidence type="ECO:0000313" key="1">
    <source>
        <dbReference type="EMBL" id="MBF0860489.1"/>
    </source>
</evidence>
<gene>
    <name evidence="1" type="ORF">HKD24_15060</name>
</gene>
<dbReference type="RefSeq" id="WP_194260960.1">
    <property type="nucleotide sequence ID" value="NZ_JABCQG010000067.1"/>
</dbReference>
<organism evidence="1 2">
    <name type="scientific">Gluconobacter vitians</name>
    <dbReference type="NCBI Taxonomy" id="2728102"/>
    <lineage>
        <taxon>Bacteria</taxon>
        <taxon>Pseudomonadati</taxon>
        <taxon>Pseudomonadota</taxon>
        <taxon>Alphaproteobacteria</taxon>
        <taxon>Acetobacterales</taxon>
        <taxon>Acetobacteraceae</taxon>
        <taxon>Gluconobacter</taxon>
    </lineage>
</organism>
<keyword evidence="2" id="KW-1185">Reference proteome</keyword>
<dbReference type="EMBL" id="JABCQG010000067">
    <property type="protein sequence ID" value="MBF0860489.1"/>
    <property type="molecule type" value="Genomic_DNA"/>
</dbReference>
<name>A0ABR9YAP1_9PROT</name>
<sequence length="454" mass="52944">MKTAIIFKTHIWDNIVERNFLLCKRNSKNSDIFIIFDPVLGRPLPEKYQKEEKVFLVPYSDIEKLGLEYGMDERRGGYWYNGDYHQNLFILAHPEYDYICSVENDVATHLSIDNIFSQMAAKNVDVIYHPQTQPNEQWSHLEGSIGYTDTSEYIHKGLFCVSFFSRRAAFYILRRRMEMSHLKREKGLSTWPIGETVMVHEPVQAGMNVDLLINYCDHLQMYDWAPCYLECEEISAEGRTFIHPVTNLNNKFIISNFYQDYHAMFSEMEVIEGKSRHRARIINDLEIYSRLFNSVHAQWSPDRWEPILQDAEKYLNKDGKEILGGKNILGSENIMIQAAQNPHHIDKIFTSALPNWDQRYAVSLQPDEIMHVVIPAQAQCLTAIIGTTQDNILENMRAVHSDNENLEIEYRKSWRGMHFFSVNIPRATNAFCIKALSFPLDLYSLRVISSDDFT</sequence>
<comment type="caution">
    <text evidence="1">The sequence shown here is derived from an EMBL/GenBank/DDBJ whole genome shotgun (WGS) entry which is preliminary data.</text>
</comment>
<protein>
    <submittedName>
        <fullName evidence="1">Uncharacterized protein</fullName>
    </submittedName>
</protein>
<accession>A0ABR9YAP1</accession>
<dbReference type="Proteomes" id="UP000623107">
    <property type="component" value="Unassembled WGS sequence"/>
</dbReference>